<reference evidence="3" key="2">
    <citation type="submission" date="2015-01" db="EMBL/GenBank/DDBJ databases">
        <title>Evolutionary Origins and Diversification of the Mycorrhizal Mutualists.</title>
        <authorList>
            <consortium name="DOE Joint Genome Institute"/>
            <consortium name="Mycorrhizal Genomics Consortium"/>
            <person name="Kohler A."/>
            <person name="Kuo A."/>
            <person name="Nagy L.G."/>
            <person name="Floudas D."/>
            <person name="Copeland A."/>
            <person name="Barry K.W."/>
            <person name="Cichocki N."/>
            <person name="Veneault-Fourrey C."/>
            <person name="LaButti K."/>
            <person name="Lindquist E.A."/>
            <person name="Lipzen A."/>
            <person name="Lundell T."/>
            <person name="Morin E."/>
            <person name="Murat C."/>
            <person name="Riley R."/>
            <person name="Ohm R."/>
            <person name="Sun H."/>
            <person name="Tunlid A."/>
            <person name="Henrissat B."/>
            <person name="Grigoriev I.V."/>
            <person name="Hibbett D.S."/>
            <person name="Martin F."/>
        </authorList>
    </citation>
    <scope>NUCLEOTIDE SEQUENCE [LARGE SCALE GENOMIC DNA]</scope>
    <source>
        <strain evidence="3">LaAM-08-1</strain>
    </source>
</reference>
<dbReference type="InterPro" id="IPR014752">
    <property type="entry name" value="Arrestin-like_C"/>
</dbReference>
<dbReference type="Gene3D" id="2.60.40.640">
    <property type="match status" value="1"/>
</dbReference>
<keyword evidence="3" id="KW-1185">Reference proteome</keyword>
<reference evidence="2 3" key="1">
    <citation type="submission" date="2014-04" db="EMBL/GenBank/DDBJ databases">
        <authorList>
            <consortium name="DOE Joint Genome Institute"/>
            <person name="Kuo A."/>
            <person name="Kohler A."/>
            <person name="Nagy L.G."/>
            <person name="Floudas D."/>
            <person name="Copeland A."/>
            <person name="Barry K.W."/>
            <person name="Cichocki N."/>
            <person name="Veneault-Fourrey C."/>
            <person name="LaButti K."/>
            <person name="Lindquist E.A."/>
            <person name="Lipzen A."/>
            <person name="Lundell T."/>
            <person name="Morin E."/>
            <person name="Murat C."/>
            <person name="Sun H."/>
            <person name="Tunlid A."/>
            <person name="Henrissat B."/>
            <person name="Grigoriev I.V."/>
            <person name="Hibbett D.S."/>
            <person name="Martin F."/>
            <person name="Nordberg H.P."/>
            <person name="Cantor M.N."/>
            <person name="Hua S.X."/>
        </authorList>
    </citation>
    <scope>NUCLEOTIDE SEQUENCE [LARGE SCALE GENOMIC DNA]</scope>
    <source>
        <strain evidence="2 3">LaAM-08-1</strain>
    </source>
</reference>
<dbReference type="STRING" id="1095629.A0A0C9XZ44"/>
<name>A0A0C9XZ44_9AGAR</name>
<dbReference type="OrthoDB" id="3162660at2759"/>
<evidence type="ECO:0000313" key="3">
    <source>
        <dbReference type="Proteomes" id="UP000054477"/>
    </source>
</evidence>
<dbReference type="Proteomes" id="UP000054477">
    <property type="component" value="Unassembled WGS sequence"/>
</dbReference>
<proteinExistence type="predicted"/>
<dbReference type="EMBL" id="KN838536">
    <property type="protein sequence ID" value="KIK10216.1"/>
    <property type="molecule type" value="Genomic_DNA"/>
</dbReference>
<dbReference type="AlphaFoldDB" id="A0A0C9XZ44"/>
<evidence type="ECO:0000256" key="1">
    <source>
        <dbReference type="SAM" id="MobiDB-lite"/>
    </source>
</evidence>
<feature type="region of interest" description="Disordered" evidence="1">
    <location>
        <begin position="1"/>
        <end position="25"/>
    </location>
</feature>
<organism evidence="2 3">
    <name type="scientific">Laccaria amethystina LaAM-08-1</name>
    <dbReference type="NCBI Taxonomy" id="1095629"/>
    <lineage>
        <taxon>Eukaryota</taxon>
        <taxon>Fungi</taxon>
        <taxon>Dikarya</taxon>
        <taxon>Basidiomycota</taxon>
        <taxon>Agaricomycotina</taxon>
        <taxon>Agaricomycetes</taxon>
        <taxon>Agaricomycetidae</taxon>
        <taxon>Agaricales</taxon>
        <taxon>Agaricineae</taxon>
        <taxon>Hydnangiaceae</taxon>
        <taxon>Laccaria</taxon>
    </lineage>
</organism>
<evidence type="ECO:0008006" key="4">
    <source>
        <dbReference type="Google" id="ProtNLM"/>
    </source>
</evidence>
<protein>
    <recommendedName>
        <fullName evidence="4">Arrestin-like N-terminal domain-containing protein</fullName>
    </recommendedName>
</protein>
<sequence length="451" mass="49824">MDVSSPPRYQRFSTRLGPVPLSGSELPPYTRRSSLIQPVAARRDATEHIFQLSEGKSKPWITLKVQSSAKSSKSLPTFFEKENITGQLELFAEKGDSIQSISATVTGRIITGANIEDSFVFLNQTLPIWSKSPDSPRVPSPSAGASSSKLLGHCVWPLSIPLPRAVNVPTGAGEIRAYRLPETFLERHTQVSVQYDLSVVVSRGKLRADNIIKTAFGYVPSTRPDAPSLLRQLVYQNGLPLPGPSSDPEGWKTLRTVPVRGVMFKSRRVEARCTMSIAQPTCYTRGSVIPCYMTLEGSESPVLDVLSAPSSIVVCLRRRVRFYNKSSSSRRDVAWNETVEDMGTAIWWPSSNARSDSLTRHLEGEIRLAKDLRPTSEMGHFSISYAVVLCPFEAANYTSEASVLLSEQVEIATMYAKGPKPHAYSPPAYDPIPRRNDEFHASLALNSFIHI</sequence>
<gene>
    <name evidence="2" type="ORF">K443DRAFT_126988</name>
</gene>
<evidence type="ECO:0000313" key="2">
    <source>
        <dbReference type="EMBL" id="KIK10216.1"/>
    </source>
</evidence>
<accession>A0A0C9XZ44</accession>
<dbReference type="HOGENOM" id="CLU_025691_0_0_1"/>